<feature type="transmembrane region" description="Helical" evidence="2">
    <location>
        <begin position="29"/>
        <end position="51"/>
    </location>
</feature>
<feature type="compositionally biased region" description="Polar residues" evidence="1">
    <location>
        <begin position="71"/>
        <end position="85"/>
    </location>
</feature>
<dbReference type="OrthoDB" id="3830994at2"/>
<protein>
    <recommendedName>
        <fullName evidence="3">DUF6458 domain-containing protein</fullName>
    </recommendedName>
</protein>
<keyword evidence="2" id="KW-1133">Transmembrane helix</keyword>
<feature type="region of interest" description="Disordered" evidence="1">
    <location>
        <begin position="64"/>
        <end position="94"/>
    </location>
</feature>
<dbReference type="RefSeq" id="WP_012920630.1">
    <property type="nucleotide sequence ID" value="NC_013729.1"/>
</dbReference>
<accession>D2Q1T5</accession>
<keyword evidence="2" id="KW-0812">Transmembrane</keyword>
<name>D2Q1T5_KRIFD</name>
<evidence type="ECO:0000313" key="4">
    <source>
        <dbReference type="EMBL" id="ADB32074.1"/>
    </source>
</evidence>
<sequence length="94" mass="10230">MRISVGIFLIAVGGIVAFGIRDTSGPVDFTVVGVVIMLAGVAGTWLSYAVANKGRTDESLVIRPDVEQQYRTDPQSSPLSHQIDVTPTEYRERH</sequence>
<proteinExistence type="predicted"/>
<gene>
    <name evidence="4" type="ordered locus">Kfla_3010</name>
</gene>
<dbReference type="EMBL" id="CP001736">
    <property type="protein sequence ID" value="ADB32074.1"/>
    <property type="molecule type" value="Genomic_DNA"/>
</dbReference>
<evidence type="ECO:0000313" key="5">
    <source>
        <dbReference type="Proteomes" id="UP000007967"/>
    </source>
</evidence>
<evidence type="ECO:0000256" key="1">
    <source>
        <dbReference type="SAM" id="MobiDB-lite"/>
    </source>
</evidence>
<feature type="domain" description="DUF6458" evidence="3">
    <location>
        <begin position="3"/>
        <end position="60"/>
    </location>
</feature>
<keyword evidence="5" id="KW-1185">Reference proteome</keyword>
<organism evidence="4 5">
    <name type="scientific">Kribbella flavida (strain DSM 17836 / JCM 10339 / NBRC 14399)</name>
    <dbReference type="NCBI Taxonomy" id="479435"/>
    <lineage>
        <taxon>Bacteria</taxon>
        <taxon>Bacillati</taxon>
        <taxon>Actinomycetota</taxon>
        <taxon>Actinomycetes</taxon>
        <taxon>Propionibacteriales</taxon>
        <taxon>Kribbellaceae</taxon>
        <taxon>Kribbella</taxon>
    </lineage>
</organism>
<dbReference type="eggNOG" id="ENOG5033B4D">
    <property type="taxonomic scope" value="Bacteria"/>
</dbReference>
<dbReference type="STRING" id="479435.Kfla_3010"/>
<dbReference type="HOGENOM" id="CLU_2382368_0_0_11"/>
<reference evidence="4 5" key="2">
    <citation type="journal article" date="2010" name="Stand. Genomic Sci.">
        <title>Complete genome sequence of Kribbella flavida type strain (IFO 14399).</title>
        <authorList>
            <person name="Pukall R."/>
            <person name="Lapidus A."/>
            <person name="Glavina Del Rio T."/>
            <person name="Copeland A."/>
            <person name="Tice H."/>
            <person name="Cheng J.-F."/>
            <person name="Lucas S."/>
            <person name="Chen F."/>
            <person name="Nolan M."/>
            <person name="LaButti K."/>
            <person name="Pati A."/>
            <person name="Ivanova N."/>
            <person name="Mavrommatis K."/>
            <person name="Mikhailova N."/>
            <person name="Pitluck S."/>
            <person name="Bruce D."/>
            <person name="Goodwin L."/>
            <person name="Land M."/>
            <person name="Hauser L."/>
            <person name="Chang Y.-J."/>
            <person name="Jeffries C.D."/>
            <person name="Chen A."/>
            <person name="Palaniappan K."/>
            <person name="Chain P."/>
            <person name="Rohde M."/>
            <person name="Goeker M."/>
            <person name="Bristow J."/>
            <person name="Eisen J.A."/>
            <person name="Markowitz V."/>
            <person name="Hugenholtz P."/>
            <person name="Kyrpides N.C."/>
            <person name="Klenk H.-P."/>
            <person name="Brettin T."/>
        </authorList>
    </citation>
    <scope>NUCLEOTIDE SEQUENCE [LARGE SCALE GENOMIC DNA]</scope>
    <source>
        <strain evidence="5">DSM 17836 / JCM 10339 / NBRC 14399</strain>
    </source>
</reference>
<reference evidence="5" key="1">
    <citation type="submission" date="2009-09" db="EMBL/GenBank/DDBJ databases">
        <title>The complete genome of Kribbella flavida DSM 17836.</title>
        <authorList>
            <consortium name="US DOE Joint Genome Institute (JGI-PGF)"/>
            <person name="Lucas S."/>
            <person name="Copeland A."/>
            <person name="Lapidus A."/>
            <person name="Glavina del Rio T."/>
            <person name="Dalin E."/>
            <person name="Tice H."/>
            <person name="Bruce D."/>
            <person name="Goodwin L."/>
            <person name="Pitluck S."/>
            <person name="Kyrpides N."/>
            <person name="Mavromatis K."/>
            <person name="Ivanova N."/>
            <person name="Saunders E."/>
            <person name="Brettin T."/>
            <person name="Detter J.C."/>
            <person name="Han C."/>
            <person name="Larimer F."/>
            <person name="Land M."/>
            <person name="Hauser L."/>
            <person name="Markowitz V."/>
            <person name="Cheng J.-F."/>
            <person name="Hugenholtz P."/>
            <person name="Woyke T."/>
            <person name="Wu D."/>
            <person name="Pukall R."/>
            <person name="Klenk H.-P."/>
            <person name="Eisen J.A."/>
        </authorList>
    </citation>
    <scope>NUCLEOTIDE SEQUENCE [LARGE SCALE GENOMIC DNA]</scope>
    <source>
        <strain evidence="5">DSM 17836 / JCM 10339 / NBRC 14399</strain>
    </source>
</reference>
<evidence type="ECO:0000259" key="3">
    <source>
        <dbReference type="Pfam" id="PF20059"/>
    </source>
</evidence>
<dbReference type="Pfam" id="PF20059">
    <property type="entry name" value="DUF6458"/>
    <property type="match status" value="1"/>
</dbReference>
<evidence type="ECO:0000256" key="2">
    <source>
        <dbReference type="SAM" id="Phobius"/>
    </source>
</evidence>
<dbReference type="AlphaFoldDB" id="D2Q1T5"/>
<dbReference type="InterPro" id="IPR045597">
    <property type="entry name" value="DUF6458"/>
</dbReference>
<dbReference type="Proteomes" id="UP000007967">
    <property type="component" value="Chromosome"/>
</dbReference>
<keyword evidence="2" id="KW-0472">Membrane</keyword>
<dbReference type="KEGG" id="kfl:Kfla_3010"/>